<reference evidence="2 3" key="1">
    <citation type="journal article" date="2012" name="J. Bacteriol.">
        <title>Twenty-one genome sequences from Pseudomonas species and 19 genome sequences from diverse bacteria isolated from the rhizosphere and endosphere of Populus deltoides.</title>
        <authorList>
            <person name="Brown S.D."/>
            <person name="Utturkar S.M."/>
            <person name="Klingeman D.M."/>
            <person name="Johnson C.M."/>
            <person name="Martin S.L."/>
            <person name="Land M.L."/>
            <person name="Lu T.Y."/>
            <person name="Schadt C.W."/>
            <person name="Doktycz M.J."/>
            <person name="Pelletier D.A."/>
        </authorList>
    </citation>
    <scope>NUCLEOTIDE SEQUENCE [LARGE SCALE GENOMIC DNA]</scope>
    <source>
        <strain evidence="2 3">CF314</strain>
    </source>
</reference>
<keyword evidence="1" id="KW-0812">Transmembrane</keyword>
<name>J3CEE8_9FLAO</name>
<accession>J3CEE8</accession>
<dbReference type="InterPro" id="IPR038383">
    <property type="entry name" value="CPD_dom_sf"/>
</dbReference>
<dbReference type="OrthoDB" id="8612880at2"/>
<dbReference type="Gene3D" id="3.40.50.11050">
    <property type="match status" value="1"/>
</dbReference>
<protein>
    <recommendedName>
        <fullName evidence="4">Peptidase C80 domain-containing protein</fullName>
    </recommendedName>
</protein>
<organism evidence="2 3">
    <name type="scientific">Chryseobacterium populi</name>
    <dbReference type="NCBI Taxonomy" id="1144316"/>
    <lineage>
        <taxon>Bacteria</taxon>
        <taxon>Pseudomonadati</taxon>
        <taxon>Bacteroidota</taxon>
        <taxon>Flavobacteriia</taxon>
        <taxon>Flavobacteriales</taxon>
        <taxon>Weeksellaceae</taxon>
        <taxon>Chryseobacterium group</taxon>
        <taxon>Chryseobacterium</taxon>
    </lineage>
</organism>
<evidence type="ECO:0000256" key="1">
    <source>
        <dbReference type="SAM" id="Phobius"/>
    </source>
</evidence>
<dbReference type="EMBL" id="AKJY01000063">
    <property type="protein sequence ID" value="EJL69984.1"/>
    <property type="molecule type" value="Genomic_DNA"/>
</dbReference>
<gene>
    <name evidence="2" type="ORF">PMI13_02993</name>
</gene>
<proteinExistence type="predicted"/>
<evidence type="ECO:0000313" key="2">
    <source>
        <dbReference type="EMBL" id="EJL69984.1"/>
    </source>
</evidence>
<evidence type="ECO:0000313" key="3">
    <source>
        <dbReference type="Proteomes" id="UP000007509"/>
    </source>
</evidence>
<feature type="transmembrane region" description="Helical" evidence="1">
    <location>
        <begin position="1239"/>
        <end position="1261"/>
    </location>
</feature>
<keyword evidence="1" id="KW-1133">Transmembrane helix</keyword>
<dbReference type="Gene3D" id="2.60.120.380">
    <property type="match status" value="1"/>
</dbReference>
<evidence type="ECO:0008006" key="4">
    <source>
        <dbReference type="Google" id="ProtNLM"/>
    </source>
</evidence>
<keyword evidence="3" id="KW-1185">Reference proteome</keyword>
<keyword evidence="1" id="KW-0472">Membrane</keyword>
<feature type="transmembrane region" description="Helical" evidence="1">
    <location>
        <begin position="1202"/>
        <end position="1219"/>
    </location>
</feature>
<dbReference type="Proteomes" id="UP000007509">
    <property type="component" value="Unassembled WGS sequence"/>
</dbReference>
<sequence>MTPITLGERTFFIEAELAAYLDTTEISILNVQFPSDFELTPGQISALSTISTGFLANITPSMAYKILLKNTDALSGAQLGVLQPDTFNKIHEKLTQAQLNAIPLEKLSALFNPSPDTATPWEINIAKWLRLPDAGSIHPIFSNWGQITDTMNIEAWSFISPDLFATVNAESFINSFAKESFLDSLTTNNNIVRDTLSHLTNLQIRQIPADAMSTILEQLFWTLNSQGDFYTLSTGFLGRLSPEQQKTLSKDVLSKLNRSAFQFMEANALAALFLAWTEDQLKALPHDLFRLLDDAVYDAIKQIGVQTASDLVRKIVPEGRIYLANRFFEGTAPGLEPAQRSILDAYSPERYRGRKDPYIKLFSKITPGDAGEFHLDFFKNMKYYIEKIPPLFFKNVVPDQMRAIPIEAIGKITREQLLAMGDKILAWNFDQFNALDGSLVDSVDPEISKKILMKNVQETTTAGSIMEAELAVLKEGLKHNFSVINVVAQDPRAALKYWDFLNSQEKAHLIYAIVCPSKHLINFLDVLTTDQLINIDPAVARFLVQRYKLDGIFVLTEFIKNLSNSPKGAEVISELFRKGFADESYRLVKNSIEYPIGSANKYDAQIFIVVGDEARQLYDALGFAYKMPDTVPTLIYKYDNGTKATTLLSTVNGKIDGVDKSPGQLLNEKKNIRTYLLGHGASDKLLIGLPVNASQSGHETGLTPTETYRVVTQLWNDLSPHSSAGFVKLSILGCQLASPLRRTDPTTGLKVPNGPDDWNTRFSESFLGQISPLFLEAPDTPYRAKLSISAFLPLTGTPAGRNLITPGNDPTKTTHYFQSSENKIVTRWNAQENRLVCVRSGNNPGMLIEEHSLLQSNAAYPINTLYMSEEDLHENLSHQLALAFTDPELSENNRIKDTRGVSFLSHDEDLDGNRILVLQQNSEDGDLPSRHHIWDVEETSGSEGAIRVAKNLKRISITGKGPADARYHLAMKELQNLRKGIAQVTANTEAVMKLPDFTALSATDQQRARILISSLSGVVPEADYNSLKARHGSIIKALEALVVRKVEYNLDMDRQAELALSAITAMDAAESKIFLTSNALVSWGADNSASLNMEKLRSFIIKADTIERFRLMAAFLRLDEASAAPLLQKFKSAQDADLKKLGAKLEQQRKAVAQSKIGVADRASDTISNAVEIYSVIIGIFQLAKGWNTSTDAQKALDLTDIIGGTVSGIASTLMMKTLQQTTKTLAGAGMSLTSAMKITMAGFLGVDFALAAVTLASVGLQWSDFWESGQGMDSYAYKSLVASTVTTVVFTAMGLALGVAGLAASLSTIVAASIIGTIAASAGPIGAVIAVAAFLINGIVQGALLISEYHDYYSNDAERVEQFFASWIGIETSATKWARARKQGLEAAVRLGESLNNGWAKTRDFLEANYHKEGYRQLNYFDKKSVVKSVIYNDSLKVGGPVSLQSVSETTTNTPLNRRLDVNSLGENASYNFIPPSGNDLPTVFLGDNVRDTTYTAQGNPYADNLFDLRGSLINSAKSGEKNNTFLLDRSTTLMTNPVLDSEGCIVGFIDARKGENAVNLDARDTEVTVSLLLQNNLMELIFDGPALSKERDPEDSSINLNNHQSPSYDNLSKKKVQIKGNVDQLLIFNALKVTVGTPEKRDYPSDQKGVFYNISGVENADIIIYGEGGSNVFTANEGIQIYSRSQDALFWDGKCNTIVHLESGLGITQQLFINFSGDYRHLAARRSDHAVELLYGDAKLSIRNIYQDNGRTDASKIVAIRDRSGLLFSLNALAVMGGSFTKLTHLSKTFIYPARKEVPTDERDSVTGDQSVNTYSFFKGAGNFILDSPYQHLQQLVLESDPGKLRYKSASEDELLLECEGQQLSVEIFNYRQLYEKGLLRVWIKDSTGSKTDFTEMELPDPEAEPNNEWVSYQEPVGKHSGLTQADPERIIELQKITVDQEITATALAAANNKLHVSIPENADPNRIIQCRQKNDLILYLAESGIQDEITGRPPGIIVREVFRNNSVLKMALHQNFREKEAGAYDLEPHHTKEQAINIPANKEIKGQLAMPGDEDWYVFPLSQAVQYDVGITINTGNCELESIMSSNGLPIRAGNGGSMFPRSNQRSFSIGSHISQDKMYLRVFRSPDDPEYVECSYTLQVLLPNSVVPGAAVVQSAVSYIPVPRVSKLLLYPTRLLGHNSPEMLDGTAYAVVSSNGSTVENNYHINMGSSERSEWTVDNTTIDNLTDTLELTGNIRFSDLRLAASGQDVGLSATVDGKIKTVWIKDFNKNSAVRALSIRLPHYTKAGDTTLDFVLPVYEPVSNWWGIPNAPQVAVTGTGYYLLTLNPDVKQCTKLLVTEAFYLVAKDGAKREKIGQDLRISTDDGSQVLYLKNYYSCPFSVEIIPVEEVFNTNNPAKNLSASPLPVLGRYNDEASFILPTGLENDKMRYKLARLMYEDNSGELSLFLGIIQEYLRNYDGSLSEHLLKNNSIYFQGEFGNTLIEISRIKGLKADFESRDSLEMTANELAVLGTNQTPQQLYNSELITLNSRLASLNFILNKSNSNNPDGGANESVYNAINDVNIEILNLKQKIINLYIEKFNAKLAEKNAEISNTQVSITTRHRKALKMLLAFAKVAQEKEQQRDETFISFVSDFISQYLSDIQWDLPSDKTWTQKDAAFVLDMQQLGVPVQCMLHVLRYNLTLMQVKAYSKADASWNMENFKKFVIVVSDSGLAANGLDIPRDMQEWGISKFTFYMNGLDKNKAFTALLEAQGFFEYWHESLSRNMTQPGSEYQYFLIDPFYVYDIQSAFHKHSSTRLNQPMDVAVIGKFAQALVTSFDIKTNNTERLQYERGKRNHLIAVTASEGLGSQPQASYRIMRSEITGEGSILKRKSREENADFRTGYITDNQGMSPLPEHFRSAYDNIIMKPDETAKWVGHSDLYFIHKKYQDNSIDKSLFWIEKTPAGMSWDDKSLPANLVNGEDKPGGVYAWRPAVHYGIDGNPLALHFDISRIYRENSGPYLYNPWGSVYAPVEVWRQISDSLDYVDEQGVFFEFRNKILLTQMNISCSLSSALKDNPAAESTCTCMVYAYDPFWKRYRIPVSQTFSFPGNTVINVPLNTRGIPYEKYELRFEGGTYHRDWWIKEVTFDTAKIE</sequence>
<comment type="caution">
    <text evidence="2">The sequence shown here is derived from an EMBL/GenBank/DDBJ whole genome shotgun (WGS) entry which is preliminary data.</text>
</comment>
<feature type="transmembrane region" description="Helical" evidence="1">
    <location>
        <begin position="1281"/>
        <end position="1303"/>
    </location>
</feature>
<dbReference type="RefSeq" id="WP_007845008.1">
    <property type="nucleotide sequence ID" value="NZ_AKJY01000063.1"/>
</dbReference>
<dbReference type="PATRIC" id="fig|1144316.3.peg.3013"/>
<feature type="transmembrane region" description="Helical" evidence="1">
    <location>
        <begin position="1310"/>
        <end position="1337"/>
    </location>
</feature>